<keyword evidence="3" id="KW-0378">Hydrolase</keyword>
<dbReference type="EMBL" id="JACRVF010000004">
    <property type="protein sequence ID" value="MBC5993958.1"/>
    <property type="molecule type" value="Genomic_DNA"/>
</dbReference>
<dbReference type="AlphaFoldDB" id="A0A923N776"/>
<keyword evidence="2" id="KW-0645">Protease</keyword>
<dbReference type="FunFam" id="3.30.2290.10:FF:000003">
    <property type="entry name" value="Zinc-dependent protease, TldD/PmbA family"/>
    <property type="match status" value="1"/>
</dbReference>
<evidence type="ECO:0000256" key="2">
    <source>
        <dbReference type="ARBA" id="ARBA00022670"/>
    </source>
</evidence>
<dbReference type="InterPro" id="IPR051463">
    <property type="entry name" value="Peptidase_U62_metallo"/>
</dbReference>
<evidence type="ECO:0000313" key="9">
    <source>
        <dbReference type="Proteomes" id="UP000603640"/>
    </source>
</evidence>
<dbReference type="Pfam" id="PF19290">
    <property type="entry name" value="PmbA_TldD_2nd"/>
    <property type="match status" value="1"/>
</dbReference>
<feature type="domain" description="Metalloprotease TldD/E central" evidence="7">
    <location>
        <begin position="159"/>
        <end position="256"/>
    </location>
</feature>
<evidence type="ECO:0000259" key="5">
    <source>
        <dbReference type="Pfam" id="PF01523"/>
    </source>
</evidence>
<gene>
    <name evidence="8" type="ORF">H8S84_14010</name>
</gene>
<sequence length="548" mass="60071">MKRRNFLELSALGFGGLMLPSIPVFGDIVSPERLLETVDSALKKKLADVALNTAKSKGASYADVRIGRYLQQYVFTREKQVQNIVNAESYGVGVRVLANGTWGFAATSDVSDKGVAKAAEQAVAIAKANSKLQKEPVKLAPVKGYGEVSWKTPIQKNAFEVPVGEKADLLLAANAKAMENGANFVNSALFQVNEQKYFASTEGSYIDQDVHRIWPNFTVTAVDKASGKFKTREALSAPMGMGYEYMIPKASEKIKGPEGTGLMGYRYAYDMLEDAALAAKQAKEKLTAKSVMAGKYDLVLDPNHLGLTIHESVGHPLELDRVLGYEANYAGTSFATLDKWKSKNFKYGSDKVNIFADKTQPGSLGYVGWDDEGVKTKKWDLIKDGILVNYQAIRDQAHIINEDESHGCCYADSWSSVQFQRMPNVSLAPGKEKMNVDQLISGVDKGIYIAGRGSYSIDQQRYNFQFGGTTFHEIKNGKIVGPLEDVAYQSNTQEFWNSCAGSCDESDYRLFGSFFDGKGQPSQVSAVSHGSAHTRFNGVNVINTARKI</sequence>
<dbReference type="RefSeq" id="WP_187067985.1">
    <property type="nucleotide sequence ID" value="NZ_JACRVF010000004.1"/>
</dbReference>
<evidence type="ECO:0000256" key="1">
    <source>
        <dbReference type="ARBA" id="ARBA00005836"/>
    </source>
</evidence>
<dbReference type="Proteomes" id="UP000603640">
    <property type="component" value="Unassembled WGS sequence"/>
</dbReference>
<dbReference type="Pfam" id="PF01523">
    <property type="entry name" value="PmbA_TldD_1st"/>
    <property type="match status" value="1"/>
</dbReference>
<dbReference type="PANTHER" id="PTHR30624:SF10">
    <property type="entry name" value="CONSERVED PROTEIN"/>
    <property type="match status" value="1"/>
</dbReference>
<evidence type="ECO:0000256" key="3">
    <source>
        <dbReference type="ARBA" id="ARBA00022801"/>
    </source>
</evidence>
<organism evidence="8 9">
    <name type="scientific">Pontibacter cellulosilyticus</name>
    <dbReference type="NCBI Taxonomy" id="1720253"/>
    <lineage>
        <taxon>Bacteria</taxon>
        <taxon>Pseudomonadati</taxon>
        <taxon>Bacteroidota</taxon>
        <taxon>Cytophagia</taxon>
        <taxon>Cytophagales</taxon>
        <taxon>Hymenobacteraceae</taxon>
        <taxon>Pontibacter</taxon>
    </lineage>
</organism>
<evidence type="ECO:0000259" key="7">
    <source>
        <dbReference type="Pfam" id="PF19290"/>
    </source>
</evidence>
<keyword evidence="9" id="KW-1185">Reference proteome</keyword>
<proteinExistence type="inferred from homology"/>
<dbReference type="PANTHER" id="PTHR30624">
    <property type="entry name" value="UNCHARACTERIZED PROTEIN TLDD AND PMBA"/>
    <property type="match status" value="1"/>
</dbReference>
<name>A0A923N776_9BACT</name>
<protein>
    <submittedName>
        <fullName evidence="8">TldD/PmbA family protein</fullName>
    </submittedName>
</protein>
<comment type="similarity">
    <text evidence="1">Belongs to the peptidase U62 family.</text>
</comment>
<dbReference type="SUPFAM" id="SSF111283">
    <property type="entry name" value="Putative modulator of DNA gyrase, PmbA/TldD"/>
    <property type="match status" value="1"/>
</dbReference>
<dbReference type="InterPro" id="IPR036059">
    <property type="entry name" value="TldD/PmbA_sf"/>
</dbReference>
<dbReference type="InterPro" id="IPR045570">
    <property type="entry name" value="Metalloprtase-TldD/E_cen_dom"/>
</dbReference>
<reference evidence="8" key="1">
    <citation type="submission" date="2020-08" db="EMBL/GenBank/DDBJ databases">
        <title>Pontibacter sp. SD6 16S ribosomal RNA gene Genome sequencing and assembly.</title>
        <authorList>
            <person name="Kang M."/>
        </authorList>
    </citation>
    <scope>NUCLEOTIDE SEQUENCE</scope>
    <source>
        <strain evidence="8">SD6</strain>
    </source>
</reference>
<dbReference type="GO" id="GO:0005829">
    <property type="term" value="C:cytosol"/>
    <property type="evidence" value="ECO:0007669"/>
    <property type="project" value="TreeGrafter"/>
</dbReference>
<dbReference type="GO" id="GO:0008237">
    <property type="term" value="F:metallopeptidase activity"/>
    <property type="evidence" value="ECO:0007669"/>
    <property type="project" value="UniProtKB-KW"/>
</dbReference>
<evidence type="ECO:0000259" key="6">
    <source>
        <dbReference type="Pfam" id="PF19289"/>
    </source>
</evidence>
<dbReference type="GO" id="GO:0006508">
    <property type="term" value="P:proteolysis"/>
    <property type="evidence" value="ECO:0007669"/>
    <property type="project" value="UniProtKB-KW"/>
</dbReference>
<dbReference type="InterPro" id="IPR035068">
    <property type="entry name" value="TldD/PmbA_N"/>
</dbReference>
<feature type="domain" description="Metalloprotease TldD/E C-terminal" evidence="6">
    <location>
        <begin position="294"/>
        <end position="541"/>
    </location>
</feature>
<keyword evidence="4" id="KW-0482">Metalloprotease</keyword>
<accession>A0A923N776</accession>
<evidence type="ECO:0000256" key="4">
    <source>
        <dbReference type="ARBA" id="ARBA00023049"/>
    </source>
</evidence>
<dbReference type="Pfam" id="PF19289">
    <property type="entry name" value="PmbA_TldD_3rd"/>
    <property type="match status" value="1"/>
</dbReference>
<dbReference type="InterPro" id="IPR002510">
    <property type="entry name" value="Metalloprtase-TldD/E_N"/>
</dbReference>
<evidence type="ECO:0000313" key="8">
    <source>
        <dbReference type="EMBL" id="MBC5993958.1"/>
    </source>
</evidence>
<dbReference type="InterPro" id="IPR045569">
    <property type="entry name" value="Metalloprtase-TldD/E_C"/>
</dbReference>
<dbReference type="Gene3D" id="3.30.2290.10">
    <property type="entry name" value="PmbA/TldD superfamily"/>
    <property type="match status" value="1"/>
</dbReference>
<comment type="caution">
    <text evidence="8">The sequence shown here is derived from an EMBL/GenBank/DDBJ whole genome shotgun (WGS) entry which is preliminary data.</text>
</comment>
<feature type="domain" description="Metalloprotease TldD/E N-terminal" evidence="5">
    <location>
        <begin position="62"/>
        <end position="126"/>
    </location>
</feature>